<name>A0A6J4TJW6_9ACTN</name>
<evidence type="ECO:0000256" key="1">
    <source>
        <dbReference type="SAM" id="MobiDB-lite"/>
    </source>
</evidence>
<organism evidence="2">
    <name type="scientific">uncultured Solirubrobacteraceae bacterium</name>
    <dbReference type="NCBI Taxonomy" id="1162706"/>
    <lineage>
        <taxon>Bacteria</taxon>
        <taxon>Bacillati</taxon>
        <taxon>Actinomycetota</taxon>
        <taxon>Thermoleophilia</taxon>
        <taxon>Solirubrobacterales</taxon>
        <taxon>Solirubrobacteraceae</taxon>
        <taxon>environmental samples</taxon>
    </lineage>
</organism>
<accession>A0A6J4TJW6</accession>
<evidence type="ECO:0000313" key="2">
    <source>
        <dbReference type="EMBL" id="CAA9523940.1"/>
    </source>
</evidence>
<reference evidence="2" key="1">
    <citation type="submission" date="2020-02" db="EMBL/GenBank/DDBJ databases">
        <authorList>
            <person name="Meier V. D."/>
        </authorList>
    </citation>
    <scope>NUCLEOTIDE SEQUENCE</scope>
    <source>
        <strain evidence="2">AVDCRST_MAG67</strain>
    </source>
</reference>
<gene>
    <name evidence="2" type="ORF">AVDCRST_MAG67-3912</name>
</gene>
<dbReference type="EMBL" id="CADCVQ010000148">
    <property type="protein sequence ID" value="CAA9523940.1"/>
    <property type="molecule type" value="Genomic_DNA"/>
</dbReference>
<sequence length="62" mass="6352">WPCPTTPSLASRRPARPAAVPGTSSRTSAGRRSRSPARGATAAGCSCPATTPRPRAAPPTRR</sequence>
<feature type="compositionally biased region" description="Low complexity" evidence="1">
    <location>
        <begin position="36"/>
        <end position="54"/>
    </location>
</feature>
<protein>
    <submittedName>
        <fullName evidence="2">Uncharacterized protein</fullName>
    </submittedName>
</protein>
<feature type="region of interest" description="Disordered" evidence="1">
    <location>
        <begin position="1"/>
        <end position="62"/>
    </location>
</feature>
<dbReference type="AlphaFoldDB" id="A0A6J4TJW6"/>
<feature type="non-terminal residue" evidence="2">
    <location>
        <position position="62"/>
    </location>
</feature>
<proteinExistence type="predicted"/>
<feature type="non-terminal residue" evidence="2">
    <location>
        <position position="1"/>
    </location>
</feature>
<feature type="compositionally biased region" description="Low complexity" evidence="1">
    <location>
        <begin position="16"/>
        <end position="28"/>
    </location>
</feature>